<dbReference type="Proteomes" id="UP000029857">
    <property type="component" value="Unassembled WGS sequence"/>
</dbReference>
<keyword evidence="5 9" id="KW-0653">Protein transport</keyword>
<evidence type="ECO:0000256" key="6">
    <source>
        <dbReference type="ARBA" id="ARBA00022989"/>
    </source>
</evidence>
<dbReference type="AlphaFoldDB" id="A0A099UT87"/>
<evidence type="ECO:0000256" key="2">
    <source>
        <dbReference type="ARBA" id="ARBA00022448"/>
    </source>
</evidence>
<evidence type="ECO:0000313" key="10">
    <source>
        <dbReference type="EMBL" id="AQQ60658.1"/>
    </source>
</evidence>
<sequence>MVKIKKYYKESKDELGKVIFPTKEQVRTAFVSVIIVVSVIALFLAVIDVFFHYTISRIVS</sequence>
<dbReference type="Pfam" id="PF00584">
    <property type="entry name" value="SecE"/>
    <property type="match status" value="1"/>
</dbReference>
<feature type="transmembrane region" description="Helical" evidence="9">
    <location>
        <begin position="29"/>
        <end position="51"/>
    </location>
</feature>
<name>A0A099UT87_9HELI</name>
<keyword evidence="8 9" id="KW-0472">Membrane</keyword>
<dbReference type="PANTHER" id="PTHR33910">
    <property type="entry name" value="PROTEIN TRANSLOCASE SUBUNIT SECE"/>
    <property type="match status" value="1"/>
</dbReference>
<reference evidence="10 15" key="2">
    <citation type="submission" date="2017-02" db="EMBL/GenBank/DDBJ databases">
        <title>Whole genome sequencing of Helicobacter bilis strain AAQJH.</title>
        <authorList>
            <person name="Conlan S."/>
            <person name="Thomas P.J."/>
            <person name="Mullikin J."/>
            <person name="Palmore T.N."/>
            <person name="Frank K.M."/>
            <person name="Segre J.A."/>
        </authorList>
    </citation>
    <scope>NUCLEOTIDE SEQUENCE [LARGE SCALE GENOMIC DNA]</scope>
    <source>
        <strain evidence="10 15">AAQJH</strain>
    </source>
</reference>
<dbReference type="STRING" id="37372.XJ32_04230"/>
<keyword evidence="4 9" id="KW-0812">Transmembrane</keyword>
<evidence type="ECO:0000256" key="4">
    <source>
        <dbReference type="ARBA" id="ARBA00022692"/>
    </source>
</evidence>
<keyword evidence="7 9" id="KW-0811">Translocation</keyword>
<proteinExistence type="inferred from homology"/>
<evidence type="ECO:0000313" key="13">
    <source>
        <dbReference type="Proteomes" id="UP000029857"/>
    </source>
</evidence>
<gene>
    <name evidence="9 12" type="primary">secE</name>
    <name evidence="11" type="ORF">LS77_003390</name>
    <name evidence="12" type="ORF">LS79_002060</name>
    <name evidence="10" type="ORF">XJ32_04230</name>
</gene>
<evidence type="ECO:0000313" key="15">
    <source>
        <dbReference type="Proteomes" id="UP000188298"/>
    </source>
</evidence>
<dbReference type="GO" id="GO:0043952">
    <property type="term" value="P:protein transport by the Sec complex"/>
    <property type="evidence" value="ECO:0007669"/>
    <property type="project" value="UniProtKB-UniRule"/>
</dbReference>
<dbReference type="InterPro" id="IPR038379">
    <property type="entry name" value="SecE_sf"/>
</dbReference>
<evidence type="ECO:0000256" key="8">
    <source>
        <dbReference type="ARBA" id="ARBA00023136"/>
    </source>
</evidence>
<dbReference type="Proteomes" id="UP000188298">
    <property type="component" value="Chromosome"/>
</dbReference>
<dbReference type="EMBL" id="JRPJ02000004">
    <property type="protein sequence ID" value="TLE11662.1"/>
    <property type="molecule type" value="Genomic_DNA"/>
</dbReference>
<evidence type="ECO:0000256" key="5">
    <source>
        <dbReference type="ARBA" id="ARBA00022927"/>
    </source>
</evidence>
<dbReference type="RefSeq" id="WP_027338298.1">
    <property type="nucleotide sequence ID" value="NZ_CABKOK010000001.1"/>
</dbReference>
<keyword evidence="3 9" id="KW-1003">Cell membrane</keyword>
<organism evidence="12 13">
    <name type="scientific">Helicobacter bilis</name>
    <dbReference type="NCBI Taxonomy" id="37372"/>
    <lineage>
        <taxon>Bacteria</taxon>
        <taxon>Pseudomonadati</taxon>
        <taxon>Campylobacterota</taxon>
        <taxon>Epsilonproteobacteria</taxon>
        <taxon>Campylobacterales</taxon>
        <taxon>Helicobacteraceae</taxon>
        <taxon>Helicobacter</taxon>
    </lineage>
</organism>
<dbReference type="EMBL" id="CP019645">
    <property type="protein sequence ID" value="AQQ60658.1"/>
    <property type="molecule type" value="Genomic_DNA"/>
</dbReference>
<reference evidence="13 14" key="1">
    <citation type="journal article" date="2014" name="Genome Announc.">
        <title>Draft genome sequences of eight enterohepatic helicobacter species isolated from both laboratory and wild rodents.</title>
        <authorList>
            <person name="Sheh A."/>
            <person name="Shen Z."/>
            <person name="Fox J.G."/>
        </authorList>
    </citation>
    <scope>NUCLEOTIDE SEQUENCE [LARGE SCALE GENOMIC DNA]</scope>
    <source>
        <strain evidence="12 13">ATCC 49320</strain>
        <strain evidence="11 14">Missouri</strain>
    </source>
</reference>
<reference evidence="12" key="3">
    <citation type="submission" date="2018-04" db="EMBL/GenBank/DDBJ databases">
        <authorList>
            <person name="Sheh A."/>
            <person name="Shen Z."/>
            <person name="Mannion A.J."/>
            <person name="Fox J.G."/>
        </authorList>
    </citation>
    <scope>NUCLEOTIDE SEQUENCE</scope>
    <source>
        <strain evidence="12">ATCC 49320</strain>
        <strain evidence="11">Missouri</strain>
    </source>
</reference>
<dbReference type="GO" id="GO:0006605">
    <property type="term" value="P:protein targeting"/>
    <property type="evidence" value="ECO:0007669"/>
    <property type="project" value="UniProtKB-UniRule"/>
</dbReference>
<evidence type="ECO:0000313" key="11">
    <source>
        <dbReference type="EMBL" id="TLE05517.1"/>
    </source>
</evidence>
<dbReference type="KEGG" id="hbl:XJ32_04230"/>
<dbReference type="GO" id="GO:0065002">
    <property type="term" value="P:intracellular protein transmembrane transport"/>
    <property type="evidence" value="ECO:0007669"/>
    <property type="project" value="UniProtKB-UniRule"/>
</dbReference>
<dbReference type="EMBL" id="JRPH02000007">
    <property type="protein sequence ID" value="TLE05517.1"/>
    <property type="molecule type" value="Genomic_DNA"/>
</dbReference>
<dbReference type="HAMAP" id="MF_00422">
    <property type="entry name" value="SecE"/>
    <property type="match status" value="1"/>
</dbReference>
<evidence type="ECO:0000313" key="14">
    <source>
        <dbReference type="Proteomes" id="UP000029870"/>
    </source>
</evidence>
<evidence type="ECO:0000256" key="7">
    <source>
        <dbReference type="ARBA" id="ARBA00023010"/>
    </source>
</evidence>
<protein>
    <recommendedName>
        <fullName evidence="9">Protein translocase subunit SecE</fullName>
    </recommendedName>
</protein>
<dbReference type="InterPro" id="IPR001901">
    <property type="entry name" value="Translocase_SecE/Sec61-g"/>
</dbReference>
<evidence type="ECO:0000256" key="9">
    <source>
        <dbReference type="HAMAP-Rule" id="MF_00422"/>
    </source>
</evidence>
<evidence type="ECO:0000256" key="3">
    <source>
        <dbReference type="ARBA" id="ARBA00022475"/>
    </source>
</evidence>
<dbReference type="Proteomes" id="UP000029870">
    <property type="component" value="Unassembled WGS sequence"/>
</dbReference>
<comment type="subcellular location">
    <subcellularLocation>
        <location evidence="9">Cell membrane</location>
        <topology evidence="9">Single-pass membrane protein</topology>
    </subcellularLocation>
    <subcellularLocation>
        <location evidence="1">Membrane</location>
    </subcellularLocation>
</comment>
<evidence type="ECO:0000256" key="1">
    <source>
        <dbReference type="ARBA" id="ARBA00004370"/>
    </source>
</evidence>
<comment type="subunit">
    <text evidence="9">Component of the Sec protein translocase complex. Heterotrimer consisting of SecY, SecE and SecG subunits. The heterotrimers can form oligomers, although 1 heterotrimer is thought to be able to translocate proteins. Interacts with the ribosome. Interacts with SecDF, and other proteins may be involved. Interacts with SecA.</text>
</comment>
<keyword evidence="6 9" id="KW-1133">Transmembrane helix</keyword>
<comment type="similarity">
    <text evidence="9">Belongs to the SecE/SEC61-gamma family.</text>
</comment>
<dbReference type="GO" id="GO:0008320">
    <property type="term" value="F:protein transmembrane transporter activity"/>
    <property type="evidence" value="ECO:0007669"/>
    <property type="project" value="UniProtKB-UniRule"/>
</dbReference>
<dbReference type="Gene3D" id="1.20.5.1030">
    <property type="entry name" value="Preprotein translocase secy subunit"/>
    <property type="match status" value="1"/>
</dbReference>
<dbReference type="GeneID" id="60656475"/>
<dbReference type="PANTHER" id="PTHR33910:SF1">
    <property type="entry name" value="PROTEIN TRANSLOCASE SUBUNIT SECE"/>
    <property type="match status" value="1"/>
</dbReference>
<dbReference type="InterPro" id="IPR005807">
    <property type="entry name" value="SecE_bac"/>
</dbReference>
<dbReference type="NCBIfam" id="TIGR00964">
    <property type="entry name" value="secE_bact"/>
    <property type="match status" value="1"/>
</dbReference>
<keyword evidence="2 9" id="KW-0813">Transport</keyword>
<dbReference type="GO" id="GO:0005886">
    <property type="term" value="C:plasma membrane"/>
    <property type="evidence" value="ECO:0007669"/>
    <property type="project" value="UniProtKB-SubCell"/>
</dbReference>
<accession>A0A099UT87</accession>
<dbReference type="GO" id="GO:0009306">
    <property type="term" value="P:protein secretion"/>
    <property type="evidence" value="ECO:0007669"/>
    <property type="project" value="UniProtKB-UniRule"/>
</dbReference>
<comment type="function">
    <text evidence="9">Essential subunit of the Sec protein translocation channel SecYEG. Clamps together the 2 halves of SecY. May contact the channel plug during translocation.</text>
</comment>
<evidence type="ECO:0000313" key="12">
    <source>
        <dbReference type="EMBL" id="TLE11662.1"/>
    </source>
</evidence>